<gene>
    <name evidence="4" type="ORF">BKD89_03680</name>
</gene>
<feature type="domain" description="Ppx/GppA phosphatase N-terminal" evidence="2">
    <location>
        <begin position="23"/>
        <end position="304"/>
    </location>
</feature>
<organism evidence="4 5">
    <name type="scientific">Methanomethylophilus alvi</name>
    <dbReference type="NCBI Taxonomy" id="1291540"/>
    <lineage>
        <taxon>Archaea</taxon>
        <taxon>Methanobacteriati</taxon>
        <taxon>Thermoplasmatota</taxon>
        <taxon>Thermoplasmata</taxon>
        <taxon>Methanomassiliicoccales</taxon>
        <taxon>Methanomethylophilaceae</taxon>
        <taxon>Methanomethylophilus</taxon>
    </lineage>
</organism>
<dbReference type="SUPFAM" id="SSF109604">
    <property type="entry name" value="HD-domain/PDEase-like"/>
    <property type="match status" value="1"/>
</dbReference>
<dbReference type="InterPro" id="IPR050273">
    <property type="entry name" value="GppA/Ppx_hydrolase"/>
</dbReference>
<reference evidence="4 5" key="1">
    <citation type="submission" date="2016-10" db="EMBL/GenBank/DDBJ databases">
        <title>Complete genome of the TMA-utilizing, human hosted archaeon Methanomethylophilus alvus Gen. nov, sp. nov., strain Mx-05, derived from a pure culture.</title>
        <authorList>
            <person name="Brugere J.-F."/>
            <person name="Ben Hania W."/>
            <person name="Chaudhary P.P."/>
            <person name="Gaci N."/>
            <person name="Borrel G."/>
            <person name="Cao Van Tuat L."/>
            <person name="Fardeau M.-L."/>
            <person name="Harris H.M.B."/>
            <person name="O'Toole P.W."/>
            <person name="Ollivier B."/>
        </authorList>
    </citation>
    <scope>NUCLEOTIDE SEQUENCE [LARGE SCALE GENOMIC DNA]</scope>
    <source>
        <strain evidence="4 5">Mx-05</strain>
    </source>
</reference>
<dbReference type="PANTHER" id="PTHR30005">
    <property type="entry name" value="EXOPOLYPHOSPHATASE"/>
    <property type="match status" value="1"/>
</dbReference>
<dbReference type="RefSeq" id="WP_015504635.1">
    <property type="nucleotide sequence ID" value="NZ_CAYARO010000005.1"/>
</dbReference>
<keyword evidence="1" id="KW-0378">Hydrolase</keyword>
<name>A0A3G3IGF2_9ARCH</name>
<sequence length="507" mass="55724">MDKTIGFIDVGTNSVHMLVVRFYEGSLGTSVYSDKESVRIGQSLYSRGVIDEETIDKARIVISKFAEVAKGFGAEQVVAMATAAAREASNRADLVQAVKGCGVDLRIIPGMEEARLIRLGVLGPDAPVRTLCIDVGGGSTEIALAEGRDDLYLDSLSLGAIRLAYGSGIDQKGKVTFRQYDVLRRMVDTASYRSVGKIRELGFEKVVGSSGTIVALAEICAARRGDGDPSYLTYSELESLMRDMCATDVEGRLKFPKMSANRADIIVGGGAVVEELMYLLGIEVMEVSRNGLREGMRTDFLLEHGHPDFDVRGSSVRTLAARCGCDRKHSDAVMRYALSIYDALVKAGVMGTGPHWRELLGYAAELHDVGEFISYEKHNVHSYTIIRNSYLAGFDDDELQAMALMARFHHNSIPGPSSKYFLDFDGNETAAIRRCALILKIADILDRGRDSSVDRIEIAIFDGTVSLRLIASKDISMQLWKLKSIKDEFSNVYGRKLRIEHLQRTSS</sequence>
<evidence type="ECO:0000256" key="1">
    <source>
        <dbReference type="ARBA" id="ARBA00022801"/>
    </source>
</evidence>
<dbReference type="EMBL" id="CP017686">
    <property type="protein sequence ID" value="AYQ54905.1"/>
    <property type="molecule type" value="Genomic_DNA"/>
</dbReference>
<feature type="domain" description="Ppx/GppA phosphatase C-terminal" evidence="3">
    <location>
        <begin position="311"/>
        <end position="469"/>
    </location>
</feature>
<dbReference type="InterPro" id="IPR030673">
    <property type="entry name" value="PyroPPase_GppA_Ppx"/>
</dbReference>
<dbReference type="Gene3D" id="3.30.420.40">
    <property type="match status" value="1"/>
</dbReference>
<dbReference type="GO" id="GO:0006357">
    <property type="term" value="P:regulation of transcription by RNA polymerase II"/>
    <property type="evidence" value="ECO:0007669"/>
    <property type="project" value="TreeGrafter"/>
</dbReference>
<dbReference type="PIRSF" id="PIRSF001267">
    <property type="entry name" value="Pyrophosphatase_GppA_Ppx"/>
    <property type="match status" value="1"/>
</dbReference>
<dbReference type="GeneID" id="41321539"/>
<dbReference type="GO" id="GO:0016787">
    <property type="term" value="F:hydrolase activity"/>
    <property type="evidence" value="ECO:0007669"/>
    <property type="project" value="UniProtKB-KW"/>
</dbReference>
<dbReference type="PANTHER" id="PTHR30005:SF0">
    <property type="entry name" value="RETROGRADE REGULATION PROTEIN 2"/>
    <property type="match status" value="1"/>
</dbReference>
<dbReference type="Gene3D" id="3.30.420.150">
    <property type="entry name" value="Exopolyphosphatase. Domain 2"/>
    <property type="match status" value="1"/>
</dbReference>
<accession>A0A3G3IGF2</accession>
<dbReference type="InterPro" id="IPR003695">
    <property type="entry name" value="Ppx_GppA_N"/>
</dbReference>
<evidence type="ECO:0000259" key="2">
    <source>
        <dbReference type="Pfam" id="PF02541"/>
    </source>
</evidence>
<dbReference type="CDD" id="cd00077">
    <property type="entry name" value="HDc"/>
    <property type="match status" value="1"/>
</dbReference>
<evidence type="ECO:0000313" key="4">
    <source>
        <dbReference type="EMBL" id="AYQ54905.1"/>
    </source>
</evidence>
<dbReference type="InterPro" id="IPR003607">
    <property type="entry name" value="HD/PDEase_dom"/>
</dbReference>
<dbReference type="Pfam" id="PF21447">
    <property type="entry name" value="Ppx-GppA_III"/>
    <property type="match status" value="1"/>
</dbReference>
<proteinExistence type="predicted"/>
<dbReference type="InterPro" id="IPR043129">
    <property type="entry name" value="ATPase_NBD"/>
</dbReference>
<protein>
    <submittedName>
        <fullName evidence="4">Exopolyphosphatase</fullName>
    </submittedName>
</protein>
<evidence type="ECO:0000313" key="5">
    <source>
        <dbReference type="Proteomes" id="UP000273278"/>
    </source>
</evidence>
<dbReference type="InterPro" id="IPR048950">
    <property type="entry name" value="Ppx_GppA_C"/>
</dbReference>
<dbReference type="AlphaFoldDB" id="A0A3G3IGF2"/>
<dbReference type="Pfam" id="PF02541">
    <property type="entry name" value="Ppx-GppA"/>
    <property type="match status" value="1"/>
</dbReference>
<dbReference type="CDD" id="cd24006">
    <property type="entry name" value="ASKHA_NBD_PPX_GppA"/>
    <property type="match status" value="1"/>
</dbReference>
<dbReference type="OMA" id="RISEGCY"/>
<evidence type="ECO:0000259" key="3">
    <source>
        <dbReference type="Pfam" id="PF21447"/>
    </source>
</evidence>
<dbReference type="SUPFAM" id="SSF53067">
    <property type="entry name" value="Actin-like ATPase domain"/>
    <property type="match status" value="2"/>
</dbReference>
<dbReference type="Gene3D" id="1.10.3210.10">
    <property type="entry name" value="Hypothetical protein af1432"/>
    <property type="match status" value="1"/>
</dbReference>
<dbReference type="Proteomes" id="UP000273278">
    <property type="component" value="Chromosome"/>
</dbReference>